<dbReference type="Proteomes" id="UP000006727">
    <property type="component" value="Chromosome 17"/>
</dbReference>
<evidence type="ECO:0000313" key="3">
    <source>
        <dbReference type="EnsemblPlants" id="Pp3c17_23470V3.1"/>
    </source>
</evidence>
<dbReference type="PANTHER" id="PTHR13359">
    <property type="entry name" value="39S RIBOSOMAL PROTEIN L40, MITOCHONDRIAL"/>
    <property type="match status" value="1"/>
</dbReference>
<dbReference type="EnsemblPlants" id="Pp3c17_23470V3.3">
    <property type="protein sequence ID" value="Pp3c17_23470V3.3"/>
    <property type="gene ID" value="Pp3c17_23470"/>
</dbReference>
<dbReference type="Gramene" id="Pp3c17_23470V3.3">
    <property type="protein sequence ID" value="Pp3c17_23470V3.3"/>
    <property type="gene ID" value="Pp3c17_23470"/>
</dbReference>
<dbReference type="GeneID" id="112294878"/>
<dbReference type="GO" id="GO:0005762">
    <property type="term" value="C:mitochondrial large ribosomal subunit"/>
    <property type="evidence" value="ECO:0007669"/>
    <property type="project" value="InterPro"/>
</dbReference>
<evidence type="ECO:0000313" key="2">
    <source>
        <dbReference type="EMBL" id="PNR36684.1"/>
    </source>
</evidence>
<dbReference type="RefSeq" id="XP_024401603.1">
    <property type="nucleotide sequence ID" value="XM_024545835.2"/>
</dbReference>
<gene>
    <name evidence="3" type="primary">LOC112294878</name>
    <name evidence="2" type="ORF">PHYPA_022535</name>
</gene>
<evidence type="ECO:0000313" key="4">
    <source>
        <dbReference type="Proteomes" id="UP000006727"/>
    </source>
</evidence>
<dbReference type="EMBL" id="ABEU02000017">
    <property type="protein sequence ID" value="PNR36684.1"/>
    <property type="molecule type" value="Genomic_DNA"/>
</dbReference>
<keyword evidence="4" id="KW-1185">Reference proteome</keyword>
<name>A0A2K1J577_PHYPA</name>
<protein>
    <submittedName>
        <fullName evidence="2 3">Uncharacterized protein</fullName>
    </submittedName>
</protein>
<dbReference type="OrthoDB" id="64875at2759"/>
<dbReference type="Gramene" id="Pp3c17_23470V3.2">
    <property type="protein sequence ID" value="Pp3c17_23470V3.2"/>
    <property type="gene ID" value="Pp3c17_23470"/>
</dbReference>
<reference evidence="2 4" key="1">
    <citation type="journal article" date="2008" name="Science">
        <title>The Physcomitrella genome reveals evolutionary insights into the conquest of land by plants.</title>
        <authorList>
            <person name="Rensing S."/>
            <person name="Lang D."/>
            <person name="Zimmer A."/>
            <person name="Terry A."/>
            <person name="Salamov A."/>
            <person name="Shapiro H."/>
            <person name="Nishiyama T."/>
            <person name="Perroud P.-F."/>
            <person name="Lindquist E."/>
            <person name="Kamisugi Y."/>
            <person name="Tanahashi T."/>
            <person name="Sakakibara K."/>
            <person name="Fujita T."/>
            <person name="Oishi K."/>
            <person name="Shin-I T."/>
            <person name="Kuroki Y."/>
            <person name="Toyoda A."/>
            <person name="Suzuki Y."/>
            <person name="Hashimoto A."/>
            <person name="Yamaguchi K."/>
            <person name="Sugano A."/>
            <person name="Kohara Y."/>
            <person name="Fujiyama A."/>
            <person name="Anterola A."/>
            <person name="Aoki S."/>
            <person name="Ashton N."/>
            <person name="Barbazuk W.B."/>
            <person name="Barker E."/>
            <person name="Bennetzen J."/>
            <person name="Bezanilla M."/>
            <person name="Blankenship R."/>
            <person name="Cho S.H."/>
            <person name="Dutcher S."/>
            <person name="Estelle M."/>
            <person name="Fawcett J.A."/>
            <person name="Gundlach H."/>
            <person name="Hanada K."/>
            <person name="Heyl A."/>
            <person name="Hicks K.A."/>
            <person name="Hugh J."/>
            <person name="Lohr M."/>
            <person name="Mayer K."/>
            <person name="Melkozernov A."/>
            <person name="Murata T."/>
            <person name="Nelson D."/>
            <person name="Pils B."/>
            <person name="Prigge M."/>
            <person name="Reiss B."/>
            <person name="Renner T."/>
            <person name="Rombauts S."/>
            <person name="Rushton P."/>
            <person name="Sanderfoot A."/>
            <person name="Schween G."/>
            <person name="Shiu S.-H."/>
            <person name="Stueber K."/>
            <person name="Theodoulou F.L."/>
            <person name="Tu H."/>
            <person name="Van de Peer Y."/>
            <person name="Verrier P.J."/>
            <person name="Waters E."/>
            <person name="Wood A."/>
            <person name="Yang L."/>
            <person name="Cove D."/>
            <person name="Cuming A."/>
            <person name="Hasebe M."/>
            <person name="Lucas S."/>
            <person name="Mishler D.B."/>
            <person name="Reski R."/>
            <person name="Grigoriev I."/>
            <person name="Quatrano R.S."/>
            <person name="Boore J.L."/>
        </authorList>
    </citation>
    <scope>NUCLEOTIDE SEQUENCE [LARGE SCALE GENOMIC DNA]</scope>
    <source>
        <strain evidence="3 4">cv. Gransden 2004</strain>
    </source>
</reference>
<evidence type="ECO:0000256" key="1">
    <source>
        <dbReference type="SAM" id="MobiDB-lite"/>
    </source>
</evidence>
<sequence length="248" mass="27572">MGERVAVKRVVAYMKGREDLLQNVRCVQQIGVRWASGGAANPSREAKAASPSKVVKKGGAAKDEGTEKRDKFASILQSCLDAPSPVRHMKERDRLRELEREKLGIVSKGKERALERDKAKAKAVAKEKKKADKPAAEREDATVTVEQTEQQLASYELTKEQGMKLAKEYSKFLMKEARLKAAAENVRLQLKKDAIAALPAHLREKALIPDFTPFPPTRIPASLTPPIPGYVEEMTRSAEQSAKIQKMR</sequence>
<proteinExistence type="predicted"/>
<dbReference type="EnsemblPlants" id="Pp3c17_23470V3.2">
    <property type="protein sequence ID" value="Pp3c17_23470V3.2"/>
    <property type="gene ID" value="Pp3c17_23470"/>
</dbReference>
<dbReference type="InterPro" id="IPR039145">
    <property type="entry name" value="Ribosomal_mL40_metazoa/plant"/>
</dbReference>
<dbReference type="STRING" id="3218.A0A2K1J577"/>
<dbReference type="PaxDb" id="3218-PP1S68_229V6.1"/>
<dbReference type="GO" id="GO:0005761">
    <property type="term" value="C:mitochondrial ribosome"/>
    <property type="evidence" value="ECO:0000318"/>
    <property type="project" value="GO_Central"/>
</dbReference>
<organism evidence="2">
    <name type="scientific">Physcomitrium patens</name>
    <name type="common">Spreading-leaved earth moss</name>
    <name type="synonym">Physcomitrella patens</name>
    <dbReference type="NCBI Taxonomy" id="3218"/>
    <lineage>
        <taxon>Eukaryota</taxon>
        <taxon>Viridiplantae</taxon>
        <taxon>Streptophyta</taxon>
        <taxon>Embryophyta</taxon>
        <taxon>Bryophyta</taxon>
        <taxon>Bryophytina</taxon>
        <taxon>Bryopsida</taxon>
        <taxon>Funariidae</taxon>
        <taxon>Funariales</taxon>
        <taxon>Funariaceae</taxon>
        <taxon>Physcomitrium</taxon>
    </lineage>
</organism>
<feature type="region of interest" description="Disordered" evidence="1">
    <location>
        <begin position="37"/>
        <end position="69"/>
    </location>
</feature>
<dbReference type="AlphaFoldDB" id="A0A2K1J577"/>
<dbReference type="OMA" id="YHLIQRC"/>
<dbReference type="EnsemblPlants" id="Pp3c17_23470V3.1">
    <property type="protein sequence ID" value="Pp3c17_23470V3.1"/>
    <property type="gene ID" value="Pp3c17_23470"/>
</dbReference>
<reference evidence="3" key="3">
    <citation type="submission" date="2020-12" db="UniProtKB">
        <authorList>
            <consortium name="EnsemblPlants"/>
        </authorList>
    </citation>
    <scope>IDENTIFICATION</scope>
</reference>
<dbReference type="PANTHER" id="PTHR13359:SF2">
    <property type="entry name" value="LARGE RIBOSOMAL SUBUNIT PROTEIN ML40"/>
    <property type="match status" value="1"/>
</dbReference>
<dbReference type="Gramene" id="Pp3c17_23470V3.1">
    <property type="protein sequence ID" value="Pp3c17_23470V3.1"/>
    <property type="gene ID" value="Pp3c17_23470"/>
</dbReference>
<reference evidence="2 4" key="2">
    <citation type="journal article" date="2018" name="Plant J.">
        <title>The Physcomitrella patens chromosome-scale assembly reveals moss genome structure and evolution.</title>
        <authorList>
            <person name="Lang D."/>
            <person name="Ullrich K.K."/>
            <person name="Murat F."/>
            <person name="Fuchs J."/>
            <person name="Jenkins J."/>
            <person name="Haas F.B."/>
            <person name="Piednoel M."/>
            <person name="Gundlach H."/>
            <person name="Van Bel M."/>
            <person name="Meyberg R."/>
            <person name="Vives C."/>
            <person name="Morata J."/>
            <person name="Symeonidi A."/>
            <person name="Hiss M."/>
            <person name="Muchero W."/>
            <person name="Kamisugi Y."/>
            <person name="Saleh O."/>
            <person name="Blanc G."/>
            <person name="Decker E.L."/>
            <person name="van Gessel N."/>
            <person name="Grimwood J."/>
            <person name="Hayes R.D."/>
            <person name="Graham S.W."/>
            <person name="Gunter L.E."/>
            <person name="McDaniel S.F."/>
            <person name="Hoernstein S.N.W."/>
            <person name="Larsson A."/>
            <person name="Li F.W."/>
            <person name="Perroud P.F."/>
            <person name="Phillips J."/>
            <person name="Ranjan P."/>
            <person name="Rokshar D.S."/>
            <person name="Rothfels C.J."/>
            <person name="Schneider L."/>
            <person name="Shu S."/>
            <person name="Stevenson D.W."/>
            <person name="Thummler F."/>
            <person name="Tillich M."/>
            <person name="Villarreal Aguilar J.C."/>
            <person name="Widiez T."/>
            <person name="Wong G.K."/>
            <person name="Wymore A."/>
            <person name="Zhang Y."/>
            <person name="Zimmer A.D."/>
            <person name="Quatrano R.S."/>
            <person name="Mayer K.F.X."/>
            <person name="Goodstein D."/>
            <person name="Casacuberta J.M."/>
            <person name="Vandepoele K."/>
            <person name="Reski R."/>
            <person name="Cuming A.C."/>
            <person name="Tuskan G.A."/>
            <person name="Maumus F."/>
            <person name="Salse J."/>
            <person name="Schmutz J."/>
            <person name="Rensing S.A."/>
        </authorList>
    </citation>
    <scope>NUCLEOTIDE SEQUENCE [LARGE SCALE GENOMIC DNA]</scope>
    <source>
        <strain evidence="3 4">cv. Gransden 2004</strain>
    </source>
</reference>
<feature type="compositionally biased region" description="Basic and acidic residues" evidence="1">
    <location>
        <begin position="60"/>
        <end position="69"/>
    </location>
</feature>
<accession>A0A2K1J577</accession>